<dbReference type="InterPro" id="IPR018101">
    <property type="entry name" value="Transl_elong_Ts_CS"/>
</dbReference>
<comment type="similarity">
    <text evidence="1 4 5">Belongs to the EF-Ts family.</text>
</comment>
<dbReference type="Gene3D" id="1.10.8.10">
    <property type="entry name" value="DNA helicase RuvA subunit, C-terminal domain"/>
    <property type="match status" value="1"/>
</dbReference>
<keyword evidence="8" id="KW-1185">Reference proteome</keyword>
<comment type="subcellular location">
    <subcellularLocation>
        <location evidence="4">Mitochondrion</location>
    </subcellularLocation>
</comment>
<dbReference type="Gene3D" id="3.30.479.20">
    <property type="entry name" value="Elongation factor Ts, dimerisation domain"/>
    <property type="match status" value="2"/>
</dbReference>
<keyword evidence="4" id="KW-0496">Mitochondrion</keyword>
<name>A0A914I512_GLORO</name>
<dbReference type="GO" id="GO:0003746">
    <property type="term" value="F:translation elongation factor activity"/>
    <property type="evidence" value="ECO:0007669"/>
    <property type="project" value="UniProtKB-UniRule"/>
</dbReference>
<protein>
    <recommendedName>
        <fullName evidence="4">Elongation factor Ts, mitochondrial</fullName>
        <shortName evidence="4">EF-Ts</shortName>
        <shortName evidence="4">EF-TsMt</shortName>
    </recommendedName>
</protein>
<evidence type="ECO:0000256" key="4">
    <source>
        <dbReference type="HAMAP-Rule" id="MF_03135"/>
    </source>
</evidence>
<feature type="compositionally biased region" description="Low complexity" evidence="6">
    <location>
        <begin position="276"/>
        <end position="288"/>
    </location>
</feature>
<dbReference type="Pfam" id="PF00889">
    <property type="entry name" value="EF_TS"/>
    <property type="match status" value="1"/>
</dbReference>
<dbReference type="AlphaFoldDB" id="A0A914I512"/>
<dbReference type="InterPro" id="IPR009060">
    <property type="entry name" value="UBA-like_sf"/>
</dbReference>
<organism evidence="8 9">
    <name type="scientific">Globodera rostochiensis</name>
    <name type="common">Golden nematode worm</name>
    <name type="synonym">Heterodera rostochiensis</name>
    <dbReference type="NCBI Taxonomy" id="31243"/>
    <lineage>
        <taxon>Eukaryota</taxon>
        <taxon>Metazoa</taxon>
        <taxon>Ecdysozoa</taxon>
        <taxon>Nematoda</taxon>
        <taxon>Chromadorea</taxon>
        <taxon>Rhabditida</taxon>
        <taxon>Tylenchina</taxon>
        <taxon>Tylenchomorpha</taxon>
        <taxon>Tylenchoidea</taxon>
        <taxon>Heteroderidae</taxon>
        <taxon>Heteroderinae</taxon>
        <taxon>Globodera</taxon>
    </lineage>
</organism>
<dbReference type="Pfam" id="PF25025">
    <property type="entry name" value="EF-Ts_N"/>
    <property type="match status" value="1"/>
</dbReference>
<comment type="function">
    <text evidence="4 5">Associates with the EF-Tu.GDP complex and induces the exchange of GDP to GTP. It remains bound to the aminoacyl-tRNA.EF-Tu.GTP complex up to the GTP hydrolysis stage on the ribosome.</text>
</comment>
<evidence type="ECO:0000256" key="1">
    <source>
        <dbReference type="ARBA" id="ARBA00005532"/>
    </source>
</evidence>
<keyword evidence="3 4" id="KW-0648">Protein biosynthesis</keyword>
<reference evidence="9" key="1">
    <citation type="submission" date="2022-11" db="UniProtKB">
        <authorList>
            <consortium name="WormBaseParasite"/>
        </authorList>
    </citation>
    <scope>IDENTIFICATION</scope>
</reference>
<dbReference type="GO" id="GO:0005739">
    <property type="term" value="C:mitochondrion"/>
    <property type="evidence" value="ECO:0007669"/>
    <property type="project" value="UniProtKB-SubCell"/>
</dbReference>
<dbReference type="Proteomes" id="UP000887572">
    <property type="component" value="Unplaced"/>
</dbReference>
<evidence type="ECO:0000313" key="8">
    <source>
        <dbReference type="Proteomes" id="UP000887572"/>
    </source>
</evidence>
<dbReference type="SUPFAM" id="SSF46934">
    <property type="entry name" value="UBA-like"/>
    <property type="match status" value="1"/>
</dbReference>
<feature type="domain" description="Translation elongation factor EFTs/EF1B dimerisation" evidence="7">
    <location>
        <begin position="121"/>
        <end position="370"/>
    </location>
</feature>
<dbReference type="GO" id="GO:0070125">
    <property type="term" value="P:mitochondrial translational elongation"/>
    <property type="evidence" value="ECO:0007669"/>
    <property type="project" value="TreeGrafter"/>
</dbReference>
<accession>A0A914I512</accession>
<dbReference type="PANTHER" id="PTHR11741">
    <property type="entry name" value="ELONGATION FACTOR TS"/>
    <property type="match status" value="1"/>
</dbReference>
<dbReference type="InterPro" id="IPR036402">
    <property type="entry name" value="EF-Ts_dimer_sf"/>
</dbReference>
<dbReference type="PANTHER" id="PTHR11741:SF0">
    <property type="entry name" value="ELONGATION FACTOR TS, MITOCHONDRIAL"/>
    <property type="match status" value="1"/>
</dbReference>
<dbReference type="InterPro" id="IPR001816">
    <property type="entry name" value="Transl_elong_EFTs/EF1B"/>
</dbReference>
<proteinExistence type="inferred from homology"/>
<dbReference type="NCBIfam" id="TIGR00116">
    <property type="entry name" value="tsf"/>
    <property type="match status" value="1"/>
</dbReference>
<dbReference type="InterPro" id="IPR014039">
    <property type="entry name" value="Transl_elong_EFTs/EF1B_dimer"/>
</dbReference>
<evidence type="ECO:0000256" key="5">
    <source>
        <dbReference type="RuleBase" id="RU000642"/>
    </source>
</evidence>
<evidence type="ECO:0000313" key="9">
    <source>
        <dbReference type="WBParaSite" id="Gr19_v10_g6675.t1"/>
    </source>
</evidence>
<dbReference type="SUPFAM" id="SSF54713">
    <property type="entry name" value="Elongation factor Ts (EF-Ts), dimerisation domain"/>
    <property type="match status" value="1"/>
</dbReference>
<evidence type="ECO:0000256" key="6">
    <source>
        <dbReference type="SAM" id="MobiDB-lite"/>
    </source>
</evidence>
<feature type="region of interest" description="Disordered" evidence="6">
    <location>
        <begin position="271"/>
        <end position="324"/>
    </location>
</feature>
<sequence>MGNQLQVAVHLPFRHAPARSIFVGIARHATAEANLAEIQSQPPIISKEALVKMRKQTGYSYVKCRKALLACGGEHNFEQALRWIKETAVKEGWDKAAKLSTRVASQGLIGFASSANNNTSVLIELNCETDFVARSAEFKNLIVELVNALQKCASNMSTSIDGSKLSTTNIEPNKFNVADGRTAEEAIVATVGKIGENIRLARAAIISAPASAQLYGQTHPKDELAGVQIGRFVSLVTLGLKSADNAASDFPLAQLGHQICQHIIGMAPESLGTPGTKKAQTTNTAANAVVEDSGEETTPSQTEKTEADADGEDEDLNASQVDQSELTRIDGNETQLLHQAFMLNPEQTVSDYLDHHGATIGDFLRIEMGQGQEKMMTSDSA</sequence>
<evidence type="ECO:0000259" key="7">
    <source>
        <dbReference type="Pfam" id="PF00889"/>
    </source>
</evidence>
<dbReference type="HAMAP" id="MF_00050">
    <property type="entry name" value="EF_Ts"/>
    <property type="match status" value="1"/>
</dbReference>
<evidence type="ECO:0000256" key="2">
    <source>
        <dbReference type="ARBA" id="ARBA00022768"/>
    </source>
</evidence>
<dbReference type="WBParaSite" id="Gr19_v10_g6675.t1">
    <property type="protein sequence ID" value="Gr19_v10_g6675.t1"/>
    <property type="gene ID" value="Gr19_v10_g6675"/>
</dbReference>
<evidence type="ECO:0000256" key="3">
    <source>
        <dbReference type="ARBA" id="ARBA00022917"/>
    </source>
</evidence>
<keyword evidence="2 4" id="KW-0251">Elongation factor</keyword>
<dbReference type="PROSITE" id="PS01127">
    <property type="entry name" value="EF_TS_2"/>
    <property type="match status" value="1"/>
</dbReference>